<accession>A0A371F664</accession>
<evidence type="ECO:0000313" key="2">
    <source>
        <dbReference type="Proteomes" id="UP000257109"/>
    </source>
</evidence>
<feature type="non-terminal residue" evidence="1">
    <location>
        <position position="1"/>
    </location>
</feature>
<protein>
    <submittedName>
        <fullName evidence="1">Uncharacterized protein</fullName>
    </submittedName>
</protein>
<evidence type="ECO:0000313" key="1">
    <source>
        <dbReference type="EMBL" id="RDX73769.1"/>
    </source>
</evidence>
<dbReference type="Proteomes" id="UP000257109">
    <property type="component" value="Unassembled WGS sequence"/>
</dbReference>
<dbReference type="EMBL" id="QJKJ01010419">
    <property type="protein sequence ID" value="RDX73769.1"/>
    <property type="molecule type" value="Genomic_DNA"/>
</dbReference>
<sequence>MDIRPAYSCILGKPWIHAIGAVPSSLHQRVKFIVDQQLVNVMGEKELMISILLSAKYVEKDEEALEISF</sequence>
<proteinExistence type="predicted"/>
<reference evidence="1" key="1">
    <citation type="submission" date="2018-05" db="EMBL/GenBank/DDBJ databases">
        <title>Draft genome of Mucuna pruriens seed.</title>
        <authorList>
            <person name="Nnadi N.E."/>
            <person name="Vos R."/>
            <person name="Hasami M.H."/>
            <person name="Devisetty U.K."/>
            <person name="Aguiy J.C."/>
        </authorList>
    </citation>
    <scope>NUCLEOTIDE SEQUENCE [LARGE SCALE GENOMIC DNA]</scope>
    <source>
        <strain evidence="1">JCA_2017</strain>
    </source>
</reference>
<dbReference type="OrthoDB" id="2919534at2759"/>
<dbReference type="AlphaFoldDB" id="A0A371F664"/>
<name>A0A371F664_MUCPR</name>
<keyword evidence="2" id="KW-1185">Reference proteome</keyword>
<gene>
    <name evidence="1" type="ORF">CR513_46576</name>
</gene>
<organism evidence="1 2">
    <name type="scientific">Mucuna pruriens</name>
    <name type="common">Velvet bean</name>
    <name type="synonym">Dolichos pruriens</name>
    <dbReference type="NCBI Taxonomy" id="157652"/>
    <lineage>
        <taxon>Eukaryota</taxon>
        <taxon>Viridiplantae</taxon>
        <taxon>Streptophyta</taxon>
        <taxon>Embryophyta</taxon>
        <taxon>Tracheophyta</taxon>
        <taxon>Spermatophyta</taxon>
        <taxon>Magnoliopsida</taxon>
        <taxon>eudicotyledons</taxon>
        <taxon>Gunneridae</taxon>
        <taxon>Pentapetalae</taxon>
        <taxon>rosids</taxon>
        <taxon>fabids</taxon>
        <taxon>Fabales</taxon>
        <taxon>Fabaceae</taxon>
        <taxon>Papilionoideae</taxon>
        <taxon>50 kb inversion clade</taxon>
        <taxon>NPAAA clade</taxon>
        <taxon>indigoferoid/millettioid clade</taxon>
        <taxon>Phaseoleae</taxon>
        <taxon>Mucuna</taxon>
    </lineage>
</organism>
<comment type="caution">
    <text evidence="1">The sequence shown here is derived from an EMBL/GenBank/DDBJ whole genome shotgun (WGS) entry which is preliminary data.</text>
</comment>